<reference evidence="1" key="1">
    <citation type="submission" date="2020-08" db="EMBL/GenBank/DDBJ databases">
        <title>Genome public.</title>
        <authorList>
            <person name="Liu C."/>
            <person name="Sun Q."/>
        </authorList>
    </citation>
    <scope>NUCLEOTIDE SEQUENCE</scope>
    <source>
        <strain evidence="1">NSJ-23</strain>
    </source>
</reference>
<dbReference type="AlphaFoldDB" id="A0A8J6JBN6"/>
<accession>A0A8J6JBN6</accession>
<comment type="caution">
    <text evidence="1">The sequence shown here is derived from an EMBL/GenBank/DDBJ whole genome shotgun (WGS) entry which is preliminary data.</text>
</comment>
<evidence type="ECO:0000313" key="1">
    <source>
        <dbReference type="EMBL" id="MBC5723568.1"/>
    </source>
</evidence>
<name>A0A8J6JBN6_9FIRM</name>
<dbReference type="EMBL" id="JACOPO010000010">
    <property type="protein sequence ID" value="MBC5723568.1"/>
    <property type="molecule type" value="Genomic_DNA"/>
</dbReference>
<organism evidence="1 2">
    <name type="scientific">Flintibacter hominis</name>
    <dbReference type="NCBI Taxonomy" id="2763048"/>
    <lineage>
        <taxon>Bacteria</taxon>
        <taxon>Bacillati</taxon>
        <taxon>Bacillota</taxon>
        <taxon>Clostridia</taxon>
        <taxon>Eubacteriales</taxon>
        <taxon>Flintibacter</taxon>
    </lineage>
</organism>
<protein>
    <submittedName>
        <fullName evidence="1">Uncharacterized protein</fullName>
    </submittedName>
</protein>
<gene>
    <name evidence="1" type="ORF">H8S11_12180</name>
</gene>
<keyword evidence="2" id="KW-1185">Reference proteome</keyword>
<sequence>MRTVYFDMGELNRFGALGLLSSEAKVLPAGTVIHTEQAKVRKELPQYQEMAKRAGVFFFFEDEDIPNAPFFTVPYMELVARDRDGGWYGRAESIGDGVYCVTPDGAVFLVSEGMERFSGRLLAGEEVRELWEPALELTVYPSKTAAAQVVELVPVEELLPKGWKEREK</sequence>
<proteinExistence type="predicted"/>
<dbReference type="Proteomes" id="UP000628736">
    <property type="component" value="Unassembled WGS sequence"/>
</dbReference>
<dbReference type="RefSeq" id="WP_186853304.1">
    <property type="nucleotide sequence ID" value="NZ_JACOPO010000010.1"/>
</dbReference>
<evidence type="ECO:0000313" key="2">
    <source>
        <dbReference type="Proteomes" id="UP000628736"/>
    </source>
</evidence>